<evidence type="ECO:0000256" key="3">
    <source>
        <dbReference type="ARBA" id="ARBA00023163"/>
    </source>
</evidence>
<dbReference type="Proteomes" id="UP001589692">
    <property type="component" value="Unassembled WGS sequence"/>
</dbReference>
<dbReference type="SUPFAM" id="SSF48008">
    <property type="entry name" value="GntR ligand-binding domain-like"/>
    <property type="match status" value="1"/>
</dbReference>
<keyword evidence="2" id="KW-0238">DNA-binding</keyword>
<feature type="domain" description="HTH gntR-type" evidence="4">
    <location>
        <begin position="8"/>
        <end position="75"/>
    </location>
</feature>
<dbReference type="PANTHER" id="PTHR43537:SF24">
    <property type="entry name" value="GLUCONATE OPERON TRANSCRIPTIONAL REPRESSOR"/>
    <property type="match status" value="1"/>
</dbReference>
<dbReference type="SMART" id="SM00895">
    <property type="entry name" value="FCD"/>
    <property type="match status" value="1"/>
</dbReference>
<dbReference type="EMBL" id="JBHMAA010000019">
    <property type="protein sequence ID" value="MFB9950710.1"/>
    <property type="molecule type" value="Genomic_DNA"/>
</dbReference>
<dbReference type="Pfam" id="PF00392">
    <property type="entry name" value="GntR"/>
    <property type="match status" value="1"/>
</dbReference>
<evidence type="ECO:0000256" key="1">
    <source>
        <dbReference type="ARBA" id="ARBA00023015"/>
    </source>
</evidence>
<dbReference type="CDD" id="cd07377">
    <property type="entry name" value="WHTH_GntR"/>
    <property type="match status" value="1"/>
</dbReference>
<evidence type="ECO:0000256" key="2">
    <source>
        <dbReference type="ARBA" id="ARBA00023125"/>
    </source>
</evidence>
<reference evidence="5 6" key="1">
    <citation type="submission" date="2024-09" db="EMBL/GenBank/DDBJ databases">
        <authorList>
            <person name="Sun Q."/>
            <person name="Mori K."/>
        </authorList>
    </citation>
    <scope>NUCLEOTIDE SEQUENCE [LARGE SCALE GENOMIC DNA]</scope>
    <source>
        <strain evidence="5 6">TBRC 4938</strain>
    </source>
</reference>
<dbReference type="InterPro" id="IPR000524">
    <property type="entry name" value="Tscrpt_reg_HTH_GntR"/>
</dbReference>
<dbReference type="Gene3D" id="1.20.120.530">
    <property type="entry name" value="GntR ligand-binding domain-like"/>
    <property type="match status" value="1"/>
</dbReference>
<evidence type="ECO:0000313" key="5">
    <source>
        <dbReference type="EMBL" id="MFB9950710.1"/>
    </source>
</evidence>
<dbReference type="Pfam" id="PF07729">
    <property type="entry name" value="FCD"/>
    <property type="match status" value="1"/>
</dbReference>
<accession>A0ABV6AN19</accession>
<keyword evidence="6" id="KW-1185">Reference proteome</keyword>
<dbReference type="InterPro" id="IPR008920">
    <property type="entry name" value="TF_FadR/GntR_C"/>
</dbReference>
<name>A0ABV6AN19_9HYPH</name>
<dbReference type="SUPFAM" id="SSF46785">
    <property type="entry name" value="Winged helix' DNA-binding domain"/>
    <property type="match status" value="1"/>
</dbReference>
<keyword evidence="1" id="KW-0805">Transcription regulation</keyword>
<protein>
    <submittedName>
        <fullName evidence="5">GntR family transcriptional regulator</fullName>
    </submittedName>
</protein>
<keyword evidence="3" id="KW-0804">Transcription</keyword>
<evidence type="ECO:0000313" key="6">
    <source>
        <dbReference type="Proteomes" id="UP001589692"/>
    </source>
</evidence>
<comment type="caution">
    <text evidence="5">The sequence shown here is derived from an EMBL/GenBank/DDBJ whole genome shotgun (WGS) entry which is preliminary data.</text>
</comment>
<dbReference type="SMART" id="SM00345">
    <property type="entry name" value="HTH_GNTR"/>
    <property type="match status" value="1"/>
</dbReference>
<dbReference type="InterPro" id="IPR036388">
    <property type="entry name" value="WH-like_DNA-bd_sf"/>
</dbReference>
<dbReference type="Gene3D" id="1.10.10.10">
    <property type="entry name" value="Winged helix-like DNA-binding domain superfamily/Winged helix DNA-binding domain"/>
    <property type="match status" value="1"/>
</dbReference>
<organism evidence="5 6">
    <name type="scientific">Rhizobium puerariae</name>
    <dbReference type="NCBI Taxonomy" id="1585791"/>
    <lineage>
        <taxon>Bacteria</taxon>
        <taxon>Pseudomonadati</taxon>
        <taxon>Pseudomonadota</taxon>
        <taxon>Alphaproteobacteria</taxon>
        <taxon>Hyphomicrobiales</taxon>
        <taxon>Rhizobiaceae</taxon>
        <taxon>Rhizobium/Agrobacterium group</taxon>
        <taxon>Rhizobium</taxon>
    </lineage>
</organism>
<dbReference type="PROSITE" id="PS50949">
    <property type="entry name" value="HTH_GNTR"/>
    <property type="match status" value="1"/>
</dbReference>
<dbReference type="PANTHER" id="PTHR43537">
    <property type="entry name" value="TRANSCRIPTIONAL REGULATOR, GNTR FAMILY"/>
    <property type="match status" value="1"/>
</dbReference>
<dbReference type="InterPro" id="IPR011711">
    <property type="entry name" value="GntR_C"/>
</dbReference>
<proteinExistence type="predicted"/>
<evidence type="ECO:0000259" key="4">
    <source>
        <dbReference type="PROSITE" id="PS50949"/>
    </source>
</evidence>
<dbReference type="InterPro" id="IPR036390">
    <property type="entry name" value="WH_DNA-bd_sf"/>
</dbReference>
<gene>
    <name evidence="5" type="ORF">ACFFP0_17795</name>
</gene>
<dbReference type="RefSeq" id="WP_377263348.1">
    <property type="nucleotide sequence ID" value="NZ_JBHMAA010000019.1"/>
</dbReference>
<sequence length="236" mass="25811">MKLAVEPRTVLTLAVENLRRAILEGVFTPGQRLVEADLMARLRISRPSLREALRTLEAERLIVITPNRGPSVAILSWETAQQIYKVRALLEGEAAALCAARPDKGVLERMETALKAFASAVKAIDPAGRIKSTSDFYEAIQTGSDNQIIEELLQGLLSRINYLRTRSMANGQRARESLKEMTAIRDAIRAGKPDAARAASHIHIENASKAAELAFAAAANDKSVERSRRDVSAIAE</sequence>